<evidence type="ECO:0000259" key="1">
    <source>
        <dbReference type="PROSITE" id="PS50181"/>
    </source>
</evidence>
<feature type="domain" description="F-box" evidence="1">
    <location>
        <begin position="1"/>
        <end position="45"/>
    </location>
</feature>
<reference evidence="3" key="1">
    <citation type="submission" date="2024-04" db="EMBL/GenBank/DDBJ databases">
        <authorList>
            <person name="Shaw F."/>
            <person name="Minotto A."/>
        </authorList>
    </citation>
    <scope>NUCLEOTIDE SEQUENCE [LARGE SCALE GENOMIC DNA]</scope>
</reference>
<organism evidence="2 3">
    <name type="scientific">Somion occarium</name>
    <dbReference type="NCBI Taxonomy" id="3059160"/>
    <lineage>
        <taxon>Eukaryota</taxon>
        <taxon>Fungi</taxon>
        <taxon>Dikarya</taxon>
        <taxon>Basidiomycota</taxon>
        <taxon>Agaricomycotina</taxon>
        <taxon>Agaricomycetes</taxon>
        <taxon>Polyporales</taxon>
        <taxon>Cerrenaceae</taxon>
        <taxon>Somion</taxon>
    </lineage>
</organism>
<protein>
    <recommendedName>
        <fullName evidence="1">F-box domain-containing protein</fullName>
    </recommendedName>
</protein>
<dbReference type="PROSITE" id="PS50181">
    <property type="entry name" value="FBOX"/>
    <property type="match status" value="1"/>
</dbReference>
<sequence>MTVPTLPLELYARIFQYARQSELLALCLVNKEINRVAERKLYSDVILRDAQAALRFCHSIVARDGYRGAYVRRFWFWHEPKRGGRMPLLPEQFWSAIQTALSIMTELEDLTIVDTTLRNTWILDPKYTKFQLLTARLHLAWDSNLVSFIDTQTRLRSLQAAAPLDDDEPPCPIASTSLRTLQVFEGPLLVAAELLSCPLTHLRLFAGDDTLSILPIFIDNLIEDNKTLRSLSVIHVHPRMVLPLFEGLTAHSDFASRLRYLGVICLPSEHRDKLHKYLMKLNQLQVLEVEASHWDPQPSHAAAQRVLASELRIFCPSLRLVVFWIGHRHTPWAYVGDEWTREESKSTSAQEDTLWRLV</sequence>
<dbReference type="EMBL" id="OZ037950">
    <property type="protein sequence ID" value="CAL1713771.1"/>
    <property type="molecule type" value="Genomic_DNA"/>
</dbReference>
<accession>A0ABP1E136</accession>
<gene>
    <name evidence="2" type="ORF">GFSPODELE1_LOCUS9470</name>
</gene>
<dbReference type="InterPro" id="IPR001810">
    <property type="entry name" value="F-box_dom"/>
</dbReference>
<evidence type="ECO:0000313" key="3">
    <source>
        <dbReference type="Proteomes" id="UP001497453"/>
    </source>
</evidence>
<proteinExistence type="predicted"/>
<evidence type="ECO:0000313" key="2">
    <source>
        <dbReference type="EMBL" id="CAL1713771.1"/>
    </source>
</evidence>
<name>A0ABP1E136_9APHY</name>
<dbReference type="Proteomes" id="UP001497453">
    <property type="component" value="Chromosome 7"/>
</dbReference>
<keyword evidence="3" id="KW-1185">Reference proteome</keyword>